<keyword evidence="2" id="KW-1185">Reference proteome</keyword>
<dbReference type="EMBL" id="CM047902">
    <property type="protein sequence ID" value="KAJ0094877.1"/>
    <property type="molecule type" value="Genomic_DNA"/>
</dbReference>
<dbReference type="Proteomes" id="UP001164250">
    <property type="component" value="Chromosome 6"/>
</dbReference>
<name>A0ACC1B7J5_9ROSI</name>
<reference evidence="2" key="1">
    <citation type="journal article" date="2023" name="G3 (Bethesda)">
        <title>Genome assembly and association tests identify interacting loci associated with vigor, precocity, and sex in interspecific pistachio rootstocks.</title>
        <authorList>
            <person name="Palmer W."/>
            <person name="Jacygrad E."/>
            <person name="Sagayaradj S."/>
            <person name="Cavanaugh K."/>
            <person name="Han R."/>
            <person name="Bertier L."/>
            <person name="Beede B."/>
            <person name="Kafkas S."/>
            <person name="Golino D."/>
            <person name="Preece J."/>
            <person name="Michelmore R."/>
        </authorList>
    </citation>
    <scope>NUCLEOTIDE SEQUENCE [LARGE SCALE GENOMIC DNA]</scope>
</reference>
<evidence type="ECO:0000313" key="1">
    <source>
        <dbReference type="EMBL" id="KAJ0094877.1"/>
    </source>
</evidence>
<evidence type="ECO:0000313" key="2">
    <source>
        <dbReference type="Proteomes" id="UP001164250"/>
    </source>
</evidence>
<proteinExistence type="predicted"/>
<sequence length="139" mass="15843">MFQEVSELAAEALVNISHNSQLAAKMVQMGMIKTVMDLLYKPDSSITQLLVMLLVNLTQLDDGISSSLRVLFFILFNFQLTDDERIQGLYLMKLVRSFCRSFSETSGRFFFFPVILNFILLENDTLFASTLHGCSIRDI</sequence>
<comment type="caution">
    <text evidence="1">The sequence shown here is derived from an EMBL/GenBank/DDBJ whole genome shotgun (WGS) entry which is preliminary data.</text>
</comment>
<gene>
    <name evidence="1" type="ORF">Patl1_15918</name>
</gene>
<accession>A0ACC1B7J5</accession>
<protein>
    <submittedName>
        <fullName evidence="1">Uncharacterized protein</fullName>
    </submittedName>
</protein>
<organism evidence="1 2">
    <name type="scientific">Pistacia atlantica</name>
    <dbReference type="NCBI Taxonomy" id="434234"/>
    <lineage>
        <taxon>Eukaryota</taxon>
        <taxon>Viridiplantae</taxon>
        <taxon>Streptophyta</taxon>
        <taxon>Embryophyta</taxon>
        <taxon>Tracheophyta</taxon>
        <taxon>Spermatophyta</taxon>
        <taxon>Magnoliopsida</taxon>
        <taxon>eudicotyledons</taxon>
        <taxon>Gunneridae</taxon>
        <taxon>Pentapetalae</taxon>
        <taxon>rosids</taxon>
        <taxon>malvids</taxon>
        <taxon>Sapindales</taxon>
        <taxon>Anacardiaceae</taxon>
        <taxon>Pistacia</taxon>
    </lineage>
</organism>